<dbReference type="NCBIfam" id="TIGR00976">
    <property type="entry name" value="CocE_NonD"/>
    <property type="match status" value="1"/>
</dbReference>
<organism evidence="2 3">
    <name type="scientific">Paractinoplanes brasiliensis</name>
    <dbReference type="NCBI Taxonomy" id="52695"/>
    <lineage>
        <taxon>Bacteria</taxon>
        <taxon>Bacillati</taxon>
        <taxon>Actinomycetota</taxon>
        <taxon>Actinomycetes</taxon>
        <taxon>Micromonosporales</taxon>
        <taxon>Micromonosporaceae</taxon>
        <taxon>Paractinoplanes</taxon>
    </lineage>
</organism>
<dbReference type="InterPro" id="IPR008979">
    <property type="entry name" value="Galactose-bd-like_sf"/>
</dbReference>
<gene>
    <name evidence="2" type="ORF">C8E87_4177</name>
</gene>
<dbReference type="InterPro" id="IPR013736">
    <property type="entry name" value="Xaa-Pro_dipept_C"/>
</dbReference>
<dbReference type="SUPFAM" id="SSF49785">
    <property type="entry name" value="Galactose-binding domain-like"/>
    <property type="match status" value="1"/>
</dbReference>
<keyword evidence="3" id="KW-1185">Reference proteome</keyword>
<evidence type="ECO:0000313" key="2">
    <source>
        <dbReference type="EMBL" id="TDO40463.1"/>
    </source>
</evidence>
<evidence type="ECO:0000313" key="3">
    <source>
        <dbReference type="Proteomes" id="UP000294901"/>
    </source>
</evidence>
<name>A0A4R6JUN8_9ACTN</name>
<accession>A0A4R6JUN8</accession>
<evidence type="ECO:0000259" key="1">
    <source>
        <dbReference type="SMART" id="SM00939"/>
    </source>
</evidence>
<dbReference type="RefSeq" id="WP_133874638.1">
    <property type="nucleotide sequence ID" value="NZ_SNWR01000001.1"/>
</dbReference>
<proteinExistence type="predicted"/>
<dbReference type="Gene3D" id="2.60.120.260">
    <property type="entry name" value="Galactose-binding domain-like"/>
    <property type="match status" value="1"/>
</dbReference>
<dbReference type="SMART" id="SM00939">
    <property type="entry name" value="PepX_C"/>
    <property type="match status" value="1"/>
</dbReference>
<dbReference type="Proteomes" id="UP000294901">
    <property type="component" value="Unassembled WGS sequence"/>
</dbReference>
<dbReference type="GO" id="GO:0008239">
    <property type="term" value="F:dipeptidyl-peptidase activity"/>
    <property type="evidence" value="ECO:0007669"/>
    <property type="project" value="InterPro"/>
</dbReference>
<reference evidence="2 3" key="1">
    <citation type="submission" date="2019-03" db="EMBL/GenBank/DDBJ databases">
        <title>Sequencing the genomes of 1000 actinobacteria strains.</title>
        <authorList>
            <person name="Klenk H.-P."/>
        </authorList>
    </citation>
    <scope>NUCLEOTIDE SEQUENCE [LARGE SCALE GENOMIC DNA]</scope>
    <source>
        <strain evidence="2 3">DSM 43805</strain>
    </source>
</reference>
<feature type="domain" description="Xaa-Pro dipeptidyl-peptidase C-terminal" evidence="1">
    <location>
        <begin position="1"/>
        <end position="169"/>
    </location>
</feature>
<sequence length="175" mass="18979">MGATVSFWYDPADPTPTVGGRTLTGSMGVKDNRALEDRADVVTFTTDPLPTAVDVIGTPVLELAVEVEPEHADVFVRLCDVDKRGRSRNFADAMVRLDPSTPAGQVRRLTLTLDPCFHRLAAGHRLRLQVSGGSFPRFARNLGTPGGPSDAHDMRPQRHTVHCAESRLVLPVATN</sequence>
<protein>
    <submittedName>
        <fullName evidence="2">Putative CocE/NonD family hydrolase</fullName>
    </submittedName>
</protein>
<dbReference type="Pfam" id="PF08530">
    <property type="entry name" value="PepX_C"/>
    <property type="match status" value="1"/>
</dbReference>
<dbReference type="AlphaFoldDB" id="A0A4R6JUN8"/>
<dbReference type="EMBL" id="SNWR01000001">
    <property type="protein sequence ID" value="TDO40463.1"/>
    <property type="molecule type" value="Genomic_DNA"/>
</dbReference>
<dbReference type="OrthoDB" id="5240615at2"/>
<comment type="caution">
    <text evidence="2">The sequence shown here is derived from an EMBL/GenBank/DDBJ whole genome shotgun (WGS) entry which is preliminary data.</text>
</comment>
<keyword evidence="2" id="KW-0378">Hydrolase</keyword>
<dbReference type="InterPro" id="IPR005674">
    <property type="entry name" value="CocE/Ser_esterase"/>
</dbReference>